<dbReference type="OrthoDB" id="1842729at2759"/>
<reference evidence="7 10" key="1">
    <citation type="journal article" date="2011" name="Nature">
        <title>The Medicago genome provides insight into the evolution of rhizobial symbioses.</title>
        <authorList>
            <person name="Young N.D."/>
            <person name="Debelle F."/>
            <person name="Oldroyd G.E."/>
            <person name="Geurts R."/>
            <person name="Cannon S.B."/>
            <person name="Udvardi M.K."/>
            <person name="Benedito V.A."/>
            <person name="Mayer K.F."/>
            <person name="Gouzy J."/>
            <person name="Schoof H."/>
            <person name="Van de Peer Y."/>
            <person name="Proost S."/>
            <person name="Cook D.R."/>
            <person name="Meyers B.C."/>
            <person name="Spannagl M."/>
            <person name="Cheung F."/>
            <person name="De Mita S."/>
            <person name="Krishnakumar V."/>
            <person name="Gundlach H."/>
            <person name="Zhou S."/>
            <person name="Mudge J."/>
            <person name="Bharti A.K."/>
            <person name="Murray J.D."/>
            <person name="Naoumkina M.A."/>
            <person name="Rosen B."/>
            <person name="Silverstein K.A."/>
            <person name="Tang H."/>
            <person name="Rombauts S."/>
            <person name="Zhao P.X."/>
            <person name="Zhou P."/>
            <person name="Barbe V."/>
            <person name="Bardou P."/>
            <person name="Bechner M."/>
            <person name="Bellec A."/>
            <person name="Berger A."/>
            <person name="Berges H."/>
            <person name="Bidwell S."/>
            <person name="Bisseling T."/>
            <person name="Choisne N."/>
            <person name="Couloux A."/>
            <person name="Denny R."/>
            <person name="Deshpande S."/>
            <person name="Dai X."/>
            <person name="Doyle J.J."/>
            <person name="Dudez A.M."/>
            <person name="Farmer A.D."/>
            <person name="Fouteau S."/>
            <person name="Franken C."/>
            <person name="Gibelin C."/>
            <person name="Gish J."/>
            <person name="Goldstein S."/>
            <person name="Gonzalez A.J."/>
            <person name="Green P.J."/>
            <person name="Hallab A."/>
            <person name="Hartog M."/>
            <person name="Hua A."/>
            <person name="Humphray S.J."/>
            <person name="Jeong D.H."/>
            <person name="Jing Y."/>
            <person name="Jocker A."/>
            <person name="Kenton S.M."/>
            <person name="Kim D.J."/>
            <person name="Klee K."/>
            <person name="Lai H."/>
            <person name="Lang C."/>
            <person name="Lin S."/>
            <person name="Macmil S.L."/>
            <person name="Magdelenat G."/>
            <person name="Matthews L."/>
            <person name="McCorrison J."/>
            <person name="Monaghan E.L."/>
            <person name="Mun J.H."/>
            <person name="Najar F.Z."/>
            <person name="Nicholson C."/>
            <person name="Noirot C."/>
            <person name="O'Bleness M."/>
            <person name="Paule C.R."/>
            <person name="Poulain J."/>
            <person name="Prion F."/>
            <person name="Qin B."/>
            <person name="Qu C."/>
            <person name="Retzel E.F."/>
            <person name="Riddle C."/>
            <person name="Sallet E."/>
            <person name="Samain S."/>
            <person name="Samson N."/>
            <person name="Sanders I."/>
            <person name="Saurat O."/>
            <person name="Scarpelli C."/>
            <person name="Schiex T."/>
            <person name="Segurens B."/>
            <person name="Severin A.J."/>
            <person name="Sherrier D.J."/>
            <person name="Shi R."/>
            <person name="Sims S."/>
            <person name="Singer S.R."/>
            <person name="Sinharoy S."/>
            <person name="Sterck L."/>
            <person name="Viollet A."/>
            <person name="Wang B.B."/>
            <person name="Wang K."/>
            <person name="Wang M."/>
            <person name="Wang X."/>
            <person name="Warfsmann J."/>
            <person name="Weissenbach J."/>
            <person name="White D.D."/>
            <person name="White J.D."/>
            <person name="Wiley G.B."/>
            <person name="Wincker P."/>
            <person name="Xing Y."/>
            <person name="Yang L."/>
            <person name="Yao Z."/>
            <person name="Ying F."/>
            <person name="Zhai J."/>
            <person name="Zhou L."/>
            <person name="Zuber A."/>
            <person name="Denarie J."/>
            <person name="Dixon R.A."/>
            <person name="May G.D."/>
            <person name="Schwartz D.C."/>
            <person name="Rogers J."/>
            <person name="Quetier F."/>
            <person name="Town C.D."/>
            <person name="Roe B.A."/>
        </authorList>
    </citation>
    <scope>NUCLEOTIDE SEQUENCE [LARGE SCALE GENOMIC DNA]</scope>
    <source>
        <strain evidence="7">A17</strain>
        <strain evidence="9 10">cv. Jemalong A17</strain>
    </source>
</reference>
<organism evidence="7 10">
    <name type="scientific">Medicago truncatula</name>
    <name type="common">Barrel medic</name>
    <name type="synonym">Medicago tribuloides</name>
    <dbReference type="NCBI Taxonomy" id="3880"/>
    <lineage>
        <taxon>Eukaryota</taxon>
        <taxon>Viridiplantae</taxon>
        <taxon>Streptophyta</taxon>
        <taxon>Embryophyta</taxon>
        <taxon>Tracheophyta</taxon>
        <taxon>Spermatophyta</taxon>
        <taxon>Magnoliopsida</taxon>
        <taxon>eudicotyledons</taxon>
        <taxon>Gunneridae</taxon>
        <taxon>Pentapetalae</taxon>
        <taxon>rosids</taxon>
        <taxon>fabids</taxon>
        <taxon>Fabales</taxon>
        <taxon>Fabaceae</taxon>
        <taxon>Papilionoideae</taxon>
        <taxon>50 kb inversion clade</taxon>
        <taxon>NPAAA clade</taxon>
        <taxon>Hologalegina</taxon>
        <taxon>IRL clade</taxon>
        <taxon>Trifolieae</taxon>
        <taxon>Medicago</taxon>
    </lineage>
</organism>
<protein>
    <recommendedName>
        <fullName evidence="6">S-protein homolog</fullName>
    </recommendedName>
</protein>
<dbReference type="EMBL" id="CM001221">
    <property type="protein sequence ID" value="AES94745.1"/>
    <property type="molecule type" value="Genomic_DNA"/>
</dbReference>
<dbReference type="EnsemblPlants" id="AES94745">
    <property type="protein sequence ID" value="AES94745"/>
    <property type="gene ID" value="MTR_5g017840"/>
</dbReference>
<comment type="similarity">
    <text evidence="2 6">Belongs to the plant self-incompatibility (S1) protein family.</text>
</comment>
<reference evidence="7 10" key="2">
    <citation type="journal article" date="2014" name="BMC Genomics">
        <title>An improved genome release (version Mt4.0) for the model legume Medicago truncatula.</title>
        <authorList>
            <person name="Tang H."/>
            <person name="Krishnakumar V."/>
            <person name="Bidwell S."/>
            <person name="Rosen B."/>
            <person name="Chan A."/>
            <person name="Zhou S."/>
            <person name="Gentzbittel L."/>
            <person name="Childs K.L."/>
            <person name="Yandell M."/>
            <person name="Gundlach H."/>
            <person name="Mayer K.F."/>
            <person name="Schwartz D.C."/>
            <person name="Town C.D."/>
        </authorList>
    </citation>
    <scope>GENOME REANNOTATION</scope>
    <source>
        <strain evidence="9 10">cv. Jemalong A17</strain>
    </source>
</reference>
<evidence type="ECO:0000256" key="6">
    <source>
        <dbReference type="RuleBase" id="RU367044"/>
    </source>
</evidence>
<feature type="chain" id="PRO_5014573426" description="S-protein homolog" evidence="6">
    <location>
        <begin position="31"/>
        <end position="147"/>
    </location>
</feature>
<evidence type="ECO:0000256" key="3">
    <source>
        <dbReference type="ARBA" id="ARBA00022471"/>
    </source>
</evidence>
<dbReference type="Pfam" id="PF05938">
    <property type="entry name" value="Self-incomp_S1"/>
    <property type="match status" value="1"/>
</dbReference>
<dbReference type="PANTHER" id="PTHR31232">
    <property type="match status" value="1"/>
</dbReference>
<feature type="signal peptide" evidence="6">
    <location>
        <begin position="1"/>
        <end position="30"/>
    </location>
</feature>
<dbReference type="OMA" id="CRIGYWD"/>
<dbReference type="GO" id="GO:0005576">
    <property type="term" value="C:extracellular region"/>
    <property type="evidence" value="ECO:0007669"/>
    <property type="project" value="UniProtKB-SubCell"/>
</dbReference>
<evidence type="ECO:0000256" key="1">
    <source>
        <dbReference type="ARBA" id="ARBA00004613"/>
    </source>
</evidence>
<reference evidence="9" key="3">
    <citation type="submission" date="2015-04" db="UniProtKB">
        <authorList>
            <consortium name="EnsemblPlants"/>
        </authorList>
    </citation>
    <scope>IDENTIFICATION</scope>
    <source>
        <strain evidence="9">cv. Jemalong A17</strain>
    </source>
</reference>
<keyword evidence="5 6" id="KW-0732">Signal</keyword>
<dbReference type="EMBL" id="PSQE01000005">
    <property type="protein sequence ID" value="RHN54060.1"/>
    <property type="molecule type" value="Genomic_DNA"/>
</dbReference>
<dbReference type="InterPro" id="IPR010264">
    <property type="entry name" value="Self-incomp_S1"/>
</dbReference>
<dbReference type="Gramene" id="rna29039">
    <property type="protein sequence ID" value="RHN54060.1"/>
    <property type="gene ID" value="gene29039"/>
</dbReference>
<reference evidence="8" key="4">
    <citation type="journal article" date="2018" name="Nat. Plants">
        <title>Whole-genome landscape of Medicago truncatula symbiotic genes.</title>
        <authorList>
            <person name="Pecrix Y."/>
            <person name="Gamas P."/>
            <person name="Carrere S."/>
        </authorList>
    </citation>
    <scope>NUCLEOTIDE SEQUENCE</scope>
    <source>
        <tissue evidence="8">Leaves</tissue>
    </source>
</reference>
<proteinExistence type="inferred from homology"/>
<evidence type="ECO:0000256" key="5">
    <source>
        <dbReference type="ARBA" id="ARBA00022729"/>
    </source>
</evidence>
<evidence type="ECO:0000313" key="10">
    <source>
        <dbReference type="Proteomes" id="UP000002051"/>
    </source>
</evidence>
<dbReference type="GO" id="GO:0060320">
    <property type="term" value="P:rejection of self pollen"/>
    <property type="evidence" value="ECO:0007669"/>
    <property type="project" value="UniProtKB-KW"/>
</dbReference>
<accession>G7K820</accession>
<evidence type="ECO:0000313" key="8">
    <source>
        <dbReference type="EMBL" id="RHN54060.1"/>
    </source>
</evidence>
<evidence type="ECO:0000256" key="2">
    <source>
        <dbReference type="ARBA" id="ARBA00005581"/>
    </source>
</evidence>
<evidence type="ECO:0000313" key="7">
    <source>
        <dbReference type="EMBL" id="AES94745.1"/>
    </source>
</evidence>
<dbReference type="Proteomes" id="UP000265566">
    <property type="component" value="Chromosome 5"/>
</dbReference>
<keyword evidence="10" id="KW-1185">Reference proteome</keyword>
<dbReference type="Proteomes" id="UP000002051">
    <property type="component" value="Chromosome 5"/>
</dbReference>
<comment type="subcellular location">
    <subcellularLocation>
        <location evidence="1 6">Secreted</location>
    </subcellularLocation>
</comment>
<dbReference type="AlphaFoldDB" id="G7K820"/>
<keyword evidence="3 6" id="KW-0713">Self-incompatibility</keyword>
<dbReference type="PANTHER" id="PTHR31232:SF156">
    <property type="entry name" value="PLANT SELF-INCOMPATIBILITY PROTEIN S1 FAMILY-RELATED"/>
    <property type="match status" value="1"/>
</dbReference>
<gene>
    <name evidence="9" type="primary">11407043</name>
    <name evidence="7" type="ordered locus">MTR_5g017840</name>
    <name evidence="8" type="ORF">MtrunA17_Chr5g0402561</name>
</gene>
<evidence type="ECO:0000313" key="9">
    <source>
        <dbReference type="EnsemblPlants" id="AES94745"/>
    </source>
</evidence>
<dbReference type="KEGG" id="mtr:11407043"/>
<sequence>MQHNESEYYNMLRVNVLVIVVLLIVATAQAQQEGDWNLYKTTVRVQNILGGNSVLVVHCHSSDNDLGKHDVIGGAFVEWKFRVDLRETTLFRCTLQWDNVPEKNVVIYDAKIDNPICRERCWREVRPDGLFFLHEKGSGFWEKRYSW</sequence>
<keyword evidence="4 6" id="KW-0964">Secreted</keyword>
<dbReference type="PaxDb" id="3880-AES94745"/>
<dbReference type="HOGENOM" id="CLU_125658_0_1_1"/>
<evidence type="ECO:0000256" key="4">
    <source>
        <dbReference type="ARBA" id="ARBA00022525"/>
    </source>
</evidence>
<name>G7K820_MEDTR</name>